<dbReference type="PANTHER" id="PTHR45727">
    <property type="entry name" value="NPC INTRACELLULAR CHOLESTEROL TRANSPORTER 1"/>
    <property type="match status" value="1"/>
</dbReference>
<evidence type="ECO:0000313" key="3">
    <source>
        <dbReference type="EMBL" id="KAH8026954.1"/>
    </source>
</evidence>
<reference evidence="3" key="1">
    <citation type="journal article" date="2020" name="Cell">
        <title>Large-Scale Comparative Analyses of Tick Genomes Elucidate Their Genetic Diversity and Vector Capacities.</title>
        <authorList>
            <consortium name="Tick Genome and Microbiome Consortium (TIGMIC)"/>
            <person name="Jia N."/>
            <person name="Wang J."/>
            <person name="Shi W."/>
            <person name="Du L."/>
            <person name="Sun Y."/>
            <person name="Zhan W."/>
            <person name="Jiang J.F."/>
            <person name="Wang Q."/>
            <person name="Zhang B."/>
            <person name="Ji P."/>
            <person name="Bell-Sakyi L."/>
            <person name="Cui X.M."/>
            <person name="Yuan T.T."/>
            <person name="Jiang B.G."/>
            <person name="Yang W.F."/>
            <person name="Lam T.T."/>
            <person name="Chang Q.C."/>
            <person name="Ding S.J."/>
            <person name="Wang X.J."/>
            <person name="Zhu J.G."/>
            <person name="Ruan X.D."/>
            <person name="Zhao L."/>
            <person name="Wei J.T."/>
            <person name="Ye R.Z."/>
            <person name="Que T.C."/>
            <person name="Du C.H."/>
            <person name="Zhou Y.H."/>
            <person name="Cheng J.X."/>
            <person name="Dai P.F."/>
            <person name="Guo W.B."/>
            <person name="Han X.H."/>
            <person name="Huang E.J."/>
            <person name="Li L.F."/>
            <person name="Wei W."/>
            <person name="Gao Y.C."/>
            <person name="Liu J.Z."/>
            <person name="Shao H.Z."/>
            <person name="Wang X."/>
            <person name="Wang C.C."/>
            <person name="Yang T.C."/>
            <person name="Huo Q.B."/>
            <person name="Li W."/>
            <person name="Chen H.Y."/>
            <person name="Chen S.E."/>
            <person name="Zhou L.G."/>
            <person name="Ni X.B."/>
            <person name="Tian J.H."/>
            <person name="Sheng Y."/>
            <person name="Liu T."/>
            <person name="Pan Y.S."/>
            <person name="Xia L.Y."/>
            <person name="Li J."/>
            <person name="Zhao F."/>
            <person name="Cao W.C."/>
        </authorList>
    </citation>
    <scope>NUCLEOTIDE SEQUENCE</scope>
    <source>
        <strain evidence="3">Rmic-2018</strain>
    </source>
</reference>
<keyword evidence="1" id="KW-0732">Signal</keyword>
<dbReference type="GO" id="GO:0015918">
    <property type="term" value="P:sterol transport"/>
    <property type="evidence" value="ECO:0007669"/>
    <property type="project" value="TreeGrafter"/>
</dbReference>
<feature type="domain" description="Niemann-Pick C1 N-terminal" evidence="2">
    <location>
        <begin position="23"/>
        <end position="223"/>
    </location>
</feature>
<feature type="chain" id="PRO_5039949431" description="Niemann-Pick C1 N-terminal domain-containing protein" evidence="1">
    <location>
        <begin position="23"/>
        <end position="225"/>
    </location>
</feature>
<gene>
    <name evidence="3" type="ORF">HPB51_000440</name>
</gene>
<evidence type="ECO:0000259" key="2">
    <source>
        <dbReference type="Pfam" id="PF16414"/>
    </source>
</evidence>
<accession>A0A9J6DYH2</accession>
<sequence length="225" mass="24214">MSSSSWLFAVALSVTLASSALAECVTYGFCGRDEDSDKPLPCAVKRKSAPLESSFLEEACPALVDGKAAYACCDAEQAAAFKAEYKSLTSLGVRKDSKCFKNFQNLVCQAFCSPRQSTFVAINGTSSSGEKLSATESVYAVHKSFAQEVYDACKDARTHVFGVKLMNFMCGKGGGRNCSPQRFLDFVGAVYSEGGYSPLKIRHVLTESPITVNGQTLEPFNPKIL</sequence>
<proteinExistence type="predicted"/>
<comment type="caution">
    <text evidence="3">The sequence shown here is derived from an EMBL/GenBank/DDBJ whole genome shotgun (WGS) entry which is preliminary data.</text>
</comment>
<dbReference type="GO" id="GO:0015485">
    <property type="term" value="F:cholesterol binding"/>
    <property type="evidence" value="ECO:0007669"/>
    <property type="project" value="TreeGrafter"/>
</dbReference>
<dbReference type="InterPro" id="IPR032190">
    <property type="entry name" value="NPC1_N"/>
</dbReference>
<dbReference type="Proteomes" id="UP000821866">
    <property type="component" value="Chromosome 4"/>
</dbReference>
<dbReference type="GO" id="GO:0005886">
    <property type="term" value="C:plasma membrane"/>
    <property type="evidence" value="ECO:0007669"/>
    <property type="project" value="TreeGrafter"/>
</dbReference>
<dbReference type="EMBL" id="JABSTU010000006">
    <property type="protein sequence ID" value="KAH8026954.1"/>
    <property type="molecule type" value="Genomic_DNA"/>
</dbReference>
<feature type="signal peptide" evidence="1">
    <location>
        <begin position="1"/>
        <end position="22"/>
    </location>
</feature>
<dbReference type="GO" id="GO:0042632">
    <property type="term" value="P:cholesterol homeostasis"/>
    <property type="evidence" value="ECO:0007669"/>
    <property type="project" value="TreeGrafter"/>
</dbReference>
<dbReference type="GO" id="GO:0030299">
    <property type="term" value="P:intestinal cholesterol absorption"/>
    <property type="evidence" value="ECO:0007669"/>
    <property type="project" value="TreeGrafter"/>
</dbReference>
<dbReference type="Pfam" id="PF16414">
    <property type="entry name" value="NPC1_N"/>
    <property type="match status" value="1"/>
</dbReference>
<name>A0A9J6DYH2_RHIMP</name>
<reference evidence="3" key="2">
    <citation type="submission" date="2021-09" db="EMBL/GenBank/DDBJ databases">
        <authorList>
            <person name="Jia N."/>
            <person name="Wang J."/>
            <person name="Shi W."/>
            <person name="Du L."/>
            <person name="Sun Y."/>
            <person name="Zhan W."/>
            <person name="Jiang J."/>
            <person name="Wang Q."/>
            <person name="Zhang B."/>
            <person name="Ji P."/>
            <person name="Sakyi L.B."/>
            <person name="Cui X."/>
            <person name="Yuan T."/>
            <person name="Jiang B."/>
            <person name="Yang W."/>
            <person name="Lam T.T.-Y."/>
            <person name="Chang Q."/>
            <person name="Ding S."/>
            <person name="Wang X."/>
            <person name="Zhu J."/>
            <person name="Ruan X."/>
            <person name="Zhao L."/>
            <person name="Wei J."/>
            <person name="Que T."/>
            <person name="Du C."/>
            <person name="Cheng J."/>
            <person name="Dai P."/>
            <person name="Han X."/>
            <person name="Huang E."/>
            <person name="Gao Y."/>
            <person name="Liu J."/>
            <person name="Shao H."/>
            <person name="Ye R."/>
            <person name="Li L."/>
            <person name="Wei W."/>
            <person name="Wang X."/>
            <person name="Wang C."/>
            <person name="Huo Q."/>
            <person name="Li W."/>
            <person name="Guo W."/>
            <person name="Chen H."/>
            <person name="Chen S."/>
            <person name="Zhou L."/>
            <person name="Zhou L."/>
            <person name="Ni X."/>
            <person name="Tian J."/>
            <person name="Zhou Y."/>
            <person name="Sheng Y."/>
            <person name="Liu T."/>
            <person name="Pan Y."/>
            <person name="Xia L."/>
            <person name="Li J."/>
            <person name="Zhao F."/>
            <person name="Cao W."/>
        </authorList>
    </citation>
    <scope>NUCLEOTIDE SEQUENCE</scope>
    <source>
        <strain evidence="3">Rmic-2018</strain>
        <tissue evidence="3">Larvae</tissue>
    </source>
</reference>
<evidence type="ECO:0000256" key="1">
    <source>
        <dbReference type="SAM" id="SignalP"/>
    </source>
</evidence>
<protein>
    <recommendedName>
        <fullName evidence="2">Niemann-Pick C1 N-terminal domain-containing protein</fullName>
    </recommendedName>
</protein>
<organism evidence="3 4">
    <name type="scientific">Rhipicephalus microplus</name>
    <name type="common">Cattle tick</name>
    <name type="synonym">Boophilus microplus</name>
    <dbReference type="NCBI Taxonomy" id="6941"/>
    <lineage>
        <taxon>Eukaryota</taxon>
        <taxon>Metazoa</taxon>
        <taxon>Ecdysozoa</taxon>
        <taxon>Arthropoda</taxon>
        <taxon>Chelicerata</taxon>
        <taxon>Arachnida</taxon>
        <taxon>Acari</taxon>
        <taxon>Parasitiformes</taxon>
        <taxon>Ixodida</taxon>
        <taxon>Ixodoidea</taxon>
        <taxon>Ixodidae</taxon>
        <taxon>Rhipicephalinae</taxon>
        <taxon>Rhipicephalus</taxon>
        <taxon>Boophilus</taxon>
    </lineage>
</organism>
<dbReference type="OMA" id="KAAYACC"/>
<dbReference type="OrthoDB" id="6510177at2759"/>
<dbReference type="PANTHER" id="PTHR45727:SF2">
    <property type="entry name" value="NPC INTRACELLULAR CHOLESTEROL TRANSPORTER 1"/>
    <property type="match status" value="1"/>
</dbReference>
<keyword evidence="4" id="KW-1185">Reference proteome</keyword>
<dbReference type="VEuPathDB" id="VectorBase:LOC119168415"/>
<evidence type="ECO:0000313" key="4">
    <source>
        <dbReference type="Proteomes" id="UP000821866"/>
    </source>
</evidence>
<dbReference type="AlphaFoldDB" id="A0A9J6DYH2"/>